<feature type="compositionally biased region" description="Low complexity" evidence="1">
    <location>
        <begin position="108"/>
        <end position="125"/>
    </location>
</feature>
<feature type="compositionally biased region" description="Basic and acidic residues" evidence="1">
    <location>
        <begin position="161"/>
        <end position="172"/>
    </location>
</feature>
<dbReference type="AlphaFoldDB" id="A0A3N0XL76"/>
<accession>A0A3N0XL76</accession>
<proteinExistence type="predicted"/>
<dbReference type="Proteomes" id="UP000281406">
    <property type="component" value="Unassembled WGS sequence"/>
</dbReference>
<evidence type="ECO:0000256" key="1">
    <source>
        <dbReference type="SAM" id="MobiDB-lite"/>
    </source>
</evidence>
<dbReference type="OrthoDB" id="10652802at2759"/>
<gene>
    <name evidence="2" type="ORF">DPX16_3298</name>
</gene>
<keyword evidence="3" id="KW-1185">Reference proteome</keyword>
<feature type="region of interest" description="Disordered" evidence="1">
    <location>
        <begin position="76"/>
        <end position="172"/>
    </location>
</feature>
<evidence type="ECO:0000313" key="2">
    <source>
        <dbReference type="EMBL" id="ROI64751.1"/>
    </source>
</evidence>
<name>A0A3N0XL76_ANAGA</name>
<dbReference type="EMBL" id="RJVU01069905">
    <property type="protein sequence ID" value="ROI64751.1"/>
    <property type="molecule type" value="Genomic_DNA"/>
</dbReference>
<reference evidence="2 3" key="1">
    <citation type="submission" date="2018-10" db="EMBL/GenBank/DDBJ databases">
        <title>Genome assembly for a Yunnan-Guizhou Plateau 3E fish, Anabarilius grahami (Regan), and its evolutionary and genetic applications.</title>
        <authorList>
            <person name="Jiang W."/>
        </authorList>
    </citation>
    <scope>NUCLEOTIDE SEQUENCE [LARGE SCALE GENOMIC DNA]</scope>
    <source>
        <strain evidence="2">AG-KIZ</strain>
        <tissue evidence="2">Muscle</tissue>
    </source>
</reference>
<sequence>MRSVRSSAGERGCLARRDCCWSDDLIPPSHPPAARCDQNIGDNWPPQPEELCNLDRRPSEGQLHPKALAPQTVWRAAASEDPSSSEIDIGPLDLWGTSPETEDPVVGSLPGLFSLPPLSPASSSSNRFPSHLPFPLDEAREQCARPLSNSTPKRRPGRVRRAPDRFGEWIDD</sequence>
<evidence type="ECO:0000313" key="3">
    <source>
        <dbReference type="Proteomes" id="UP000281406"/>
    </source>
</evidence>
<organism evidence="2 3">
    <name type="scientific">Anabarilius grahami</name>
    <name type="common">Kanglang fish</name>
    <name type="synonym">Barilius grahami</name>
    <dbReference type="NCBI Taxonomy" id="495550"/>
    <lineage>
        <taxon>Eukaryota</taxon>
        <taxon>Metazoa</taxon>
        <taxon>Chordata</taxon>
        <taxon>Craniata</taxon>
        <taxon>Vertebrata</taxon>
        <taxon>Euteleostomi</taxon>
        <taxon>Actinopterygii</taxon>
        <taxon>Neopterygii</taxon>
        <taxon>Teleostei</taxon>
        <taxon>Ostariophysi</taxon>
        <taxon>Cypriniformes</taxon>
        <taxon>Xenocyprididae</taxon>
        <taxon>Xenocypridinae</taxon>
        <taxon>Xenocypridinae incertae sedis</taxon>
        <taxon>Anabarilius</taxon>
    </lineage>
</organism>
<protein>
    <submittedName>
        <fullName evidence="2">Uncharacterized protein</fullName>
    </submittedName>
</protein>
<comment type="caution">
    <text evidence="2">The sequence shown here is derived from an EMBL/GenBank/DDBJ whole genome shotgun (WGS) entry which is preliminary data.</text>
</comment>